<evidence type="ECO:0000313" key="2">
    <source>
        <dbReference type="EMBL" id="OZU87280.1"/>
    </source>
</evidence>
<dbReference type="Pfam" id="PF13530">
    <property type="entry name" value="SCP2_2"/>
    <property type="match status" value="1"/>
</dbReference>
<comment type="caution">
    <text evidence="2">The sequence shown here is derived from an EMBL/GenBank/DDBJ whole genome shotgun (WGS) entry which is preliminary data.</text>
</comment>
<dbReference type="InterPro" id="IPR041380">
    <property type="entry name" value="Acetyltransf_17"/>
</dbReference>
<feature type="domain" description="N-acetyltransferase" evidence="1">
    <location>
        <begin position="15"/>
        <end position="156"/>
    </location>
</feature>
<dbReference type="CDD" id="cd04301">
    <property type="entry name" value="NAT_SF"/>
    <property type="match status" value="1"/>
</dbReference>
<keyword evidence="2" id="KW-0808">Transferase</keyword>
<dbReference type="AlphaFoldDB" id="A0A265N5H5"/>
<reference evidence="2 3" key="1">
    <citation type="submission" date="2017-08" db="EMBL/GenBank/DDBJ databases">
        <title>Virgibacillus indicus sp. nov. and Virgibacillus profoundi sp. nov, two moderately halophilic bacteria isolated from marine sediment by using the Microfluidic Streak Plate.</title>
        <authorList>
            <person name="Xu B."/>
            <person name="Hu B."/>
            <person name="Wang J."/>
            <person name="Zhu Y."/>
            <person name="Huang L."/>
            <person name="Du W."/>
            <person name="Huang Y."/>
        </authorList>
    </citation>
    <scope>NUCLEOTIDE SEQUENCE [LARGE SCALE GENOMIC DNA]</scope>
    <source>
        <strain evidence="2 3">IO3-P2-C2</strain>
    </source>
</reference>
<dbReference type="InterPro" id="IPR000182">
    <property type="entry name" value="GNAT_dom"/>
</dbReference>
<dbReference type="SUPFAM" id="SSF55718">
    <property type="entry name" value="SCP-like"/>
    <property type="match status" value="1"/>
</dbReference>
<dbReference type="InterPro" id="IPR016181">
    <property type="entry name" value="Acyl_CoA_acyltransferase"/>
</dbReference>
<keyword evidence="3" id="KW-1185">Reference proteome</keyword>
<dbReference type="InterPro" id="IPR025559">
    <property type="entry name" value="Eis_dom"/>
</dbReference>
<dbReference type="PANTHER" id="PTHR37817:SF1">
    <property type="entry name" value="N-ACETYLTRANSFERASE EIS"/>
    <property type="match status" value="1"/>
</dbReference>
<dbReference type="Pfam" id="PF13527">
    <property type="entry name" value="Acetyltransf_9"/>
    <property type="match status" value="1"/>
</dbReference>
<dbReference type="InterPro" id="IPR051554">
    <property type="entry name" value="Acetyltransferase_Eis"/>
</dbReference>
<dbReference type="InterPro" id="IPR036527">
    <property type="entry name" value="SCP2_sterol-bd_dom_sf"/>
</dbReference>
<protein>
    <submittedName>
        <fullName evidence="2">GNAT family N-acetyltransferase</fullName>
    </submittedName>
</protein>
<proteinExistence type="predicted"/>
<dbReference type="GO" id="GO:0034069">
    <property type="term" value="F:aminoglycoside N-acetyltransferase activity"/>
    <property type="evidence" value="ECO:0007669"/>
    <property type="project" value="TreeGrafter"/>
</dbReference>
<dbReference type="EMBL" id="NPMS01000012">
    <property type="protein sequence ID" value="OZU87280.1"/>
    <property type="molecule type" value="Genomic_DNA"/>
</dbReference>
<dbReference type="PROSITE" id="PS51186">
    <property type="entry name" value="GNAT"/>
    <property type="match status" value="1"/>
</dbReference>
<name>A0A265N5H5_9BACI</name>
<dbReference type="Gene3D" id="3.30.1050.10">
    <property type="entry name" value="SCP2 sterol-binding domain"/>
    <property type="match status" value="1"/>
</dbReference>
<accession>A0A265N5H5</accession>
<gene>
    <name evidence="2" type="ORF">CIL03_17840</name>
</gene>
<dbReference type="PANTHER" id="PTHR37817">
    <property type="entry name" value="N-ACETYLTRANSFERASE EIS"/>
    <property type="match status" value="1"/>
</dbReference>
<dbReference type="Pfam" id="PF17668">
    <property type="entry name" value="Acetyltransf_17"/>
    <property type="match status" value="1"/>
</dbReference>
<dbReference type="Gene3D" id="3.40.630.30">
    <property type="match status" value="2"/>
</dbReference>
<dbReference type="OrthoDB" id="9768284at2"/>
<organism evidence="2 3">
    <name type="scientific">Virgibacillus indicus</name>
    <dbReference type="NCBI Taxonomy" id="2024554"/>
    <lineage>
        <taxon>Bacteria</taxon>
        <taxon>Bacillati</taxon>
        <taxon>Bacillota</taxon>
        <taxon>Bacilli</taxon>
        <taxon>Bacillales</taxon>
        <taxon>Bacillaceae</taxon>
        <taxon>Virgibacillus</taxon>
    </lineage>
</organism>
<evidence type="ECO:0000313" key="3">
    <source>
        <dbReference type="Proteomes" id="UP000216498"/>
    </source>
</evidence>
<dbReference type="Proteomes" id="UP000216498">
    <property type="component" value="Unassembled WGS sequence"/>
</dbReference>
<dbReference type="GO" id="GO:0030649">
    <property type="term" value="P:aminoglycoside antibiotic catabolic process"/>
    <property type="evidence" value="ECO:0007669"/>
    <property type="project" value="TreeGrafter"/>
</dbReference>
<dbReference type="SUPFAM" id="SSF55729">
    <property type="entry name" value="Acyl-CoA N-acyltransferases (Nat)"/>
    <property type="match status" value="1"/>
</dbReference>
<evidence type="ECO:0000259" key="1">
    <source>
        <dbReference type="PROSITE" id="PS51186"/>
    </source>
</evidence>
<sequence length="398" mass="46695">MVEREPVCKEDFTLKNIKTLTEENYDAIFSLSQFAFQYELSEEEMHDKKEEVKRHKVWGWMDGDNLAAKLHLIPLSCYINGKIFNMGGISAVATWPEYRRQGMVKDLLHHSLKYMKENGQIISYLHPFSFRFYRKYGWEHAFNELQLTLPINKLKKKWDAKGYVRRIQPDVPLLHHLYTNYAKSFNGMLERDEKWWEQRVLNRKHQIAVAYNEQDQAEGYVLFKVKDNVVKITELVHSNLNGWKLLLGFIANHDSMAEKVKMVVPENDKLSLLLDEPRFEQKLEPYFMARIVDVQKFLQEYPFAADEKFAVTILDDFFPENNGTYQVRAETGVNSVSHIQSHKGNGIQCSIQVLTGMLLGFKRPNDYHELELLQGDEAAVVQLERLIPENQAFFADFF</sequence>